<dbReference type="Proteomes" id="UP000566819">
    <property type="component" value="Unassembled WGS sequence"/>
</dbReference>
<gene>
    <name evidence="4" type="ORF">G7Y89_g1062</name>
</gene>
<protein>
    <submittedName>
        <fullName evidence="4">Uncharacterized protein</fullName>
    </submittedName>
</protein>
<feature type="region of interest" description="Disordered" evidence="3">
    <location>
        <begin position="212"/>
        <end position="236"/>
    </location>
</feature>
<dbReference type="InterPro" id="IPR020849">
    <property type="entry name" value="Small_GTPase_Ras-type"/>
</dbReference>
<dbReference type="Pfam" id="PF00071">
    <property type="entry name" value="Ras"/>
    <property type="match status" value="1"/>
</dbReference>
<dbReference type="PROSITE" id="PS51421">
    <property type="entry name" value="RAS"/>
    <property type="match status" value="1"/>
</dbReference>
<dbReference type="Gene3D" id="3.40.50.300">
    <property type="entry name" value="P-loop containing nucleotide triphosphate hydrolases"/>
    <property type="match status" value="1"/>
</dbReference>
<evidence type="ECO:0000256" key="3">
    <source>
        <dbReference type="SAM" id="MobiDB-lite"/>
    </source>
</evidence>
<sequence>MSGRASQRRDFNIVVLGAGGVGKSCLTAQFVQNVWIESYDPTIEDSYRKHIDVDGRQCMLEILDTAGTEQFTAMRELYMKTGQGFLLVFSITSQSSLYELAELREQIIRIKDDPNVPIVIVGNKSDLEDDRVTKYSSTSAGKSFAKTASRTLAAAEDSEKTITQRGEIEIETIRDDRMGREEGRRRGRGANVLNLDGWLDSFCVFVVGDDDGDSGNGDSGDGDSGDGDWWWSERVG</sequence>
<dbReference type="PROSITE" id="PS51419">
    <property type="entry name" value="RAB"/>
    <property type="match status" value="1"/>
</dbReference>
<accession>A0A8H4W9V6</accession>
<dbReference type="SUPFAM" id="SSF52540">
    <property type="entry name" value="P-loop containing nucleoside triphosphate hydrolases"/>
    <property type="match status" value="1"/>
</dbReference>
<dbReference type="SMART" id="SM00173">
    <property type="entry name" value="RAS"/>
    <property type="match status" value="1"/>
</dbReference>
<reference evidence="4 5" key="1">
    <citation type="submission" date="2020-03" db="EMBL/GenBank/DDBJ databases">
        <title>Draft Genome Sequence of Cudoniella acicularis.</title>
        <authorList>
            <person name="Buettner E."/>
            <person name="Kellner H."/>
        </authorList>
    </citation>
    <scope>NUCLEOTIDE SEQUENCE [LARGE SCALE GENOMIC DNA]</scope>
    <source>
        <strain evidence="4 5">DSM 108380</strain>
    </source>
</reference>
<evidence type="ECO:0000256" key="2">
    <source>
        <dbReference type="ARBA" id="ARBA00023134"/>
    </source>
</evidence>
<dbReference type="PROSITE" id="PS51420">
    <property type="entry name" value="RHO"/>
    <property type="match status" value="1"/>
</dbReference>
<dbReference type="GO" id="GO:0007165">
    <property type="term" value="P:signal transduction"/>
    <property type="evidence" value="ECO:0007669"/>
    <property type="project" value="InterPro"/>
</dbReference>
<dbReference type="OrthoDB" id="5976022at2759"/>
<dbReference type="AlphaFoldDB" id="A0A8H4W9V6"/>
<keyword evidence="2" id="KW-0342">GTP-binding</keyword>
<comment type="caution">
    <text evidence="4">The sequence shown here is derived from an EMBL/GenBank/DDBJ whole genome shotgun (WGS) entry which is preliminary data.</text>
</comment>
<dbReference type="SMART" id="SM00175">
    <property type="entry name" value="RAB"/>
    <property type="match status" value="1"/>
</dbReference>
<dbReference type="NCBIfam" id="TIGR00231">
    <property type="entry name" value="small_GTP"/>
    <property type="match status" value="1"/>
</dbReference>
<dbReference type="FunFam" id="3.40.50.300:FF:001447">
    <property type="entry name" value="Ras-related protein Rab-1B"/>
    <property type="match status" value="1"/>
</dbReference>
<dbReference type="GO" id="GO:0016020">
    <property type="term" value="C:membrane"/>
    <property type="evidence" value="ECO:0007669"/>
    <property type="project" value="InterPro"/>
</dbReference>
<dbReference type="PRINTS" id="PR00449">
    <property type="entry name" value="RASTRNSFRMNG"/>
</dbReference>
<dbReference type="PANTHER" id="PTHR24070">
    <property type="entry name" value="RAS, DI-RAS, AND RHEB FAMILY MEMBERS OF SMALL GTPASE SUPERFAMILY"/>
    <property type="match status" value="1"/>
</dbReference>
<evidence type="ECO:0000256" key="1">
    <source>
        <dbReference type="ARBA" id="ARBA00022741"/>
    </source>
</evidence>
<dbReference type="InterPro" id="IPR027417">
    <property type="entry name" value="P-loop_NTPase"/>
</dbReference>
<dbReference type="SMART" id="SM00174">
    <property type="entry name" value="RHO"/>
    <property type="match status" value="1"/>
</dbReference>
<keyword evidence="1" id="KW-0547">Nucleotide-binding</keyword>
<organism evidence="4 5">
    <name type="scientific">Cudoniella acicularis</name>
    <dbReference type="NCBI Taxonomy" id="354080"/>
    <lineage>
        <taxon>Eukaryota</taxon>
        <taxon>Fungi</taxon>
        <taxon>Dikarya</taxon>
        <taxon>Ascomycota</taxon>
        <taxon>Pezizomycotina</taxon>
        <taxon>Leotiomycetes</taxon>
        <taxon>Helotiales</taxon>
        <taxon>Tricladiaceae</taxon>
        <taxon>Cudoniella</taxon>
    </lineage>
</organism>
<dbReference type="EMBL" id="JAAMPI010000039">
    <property type="protein sequence ID" value="KAF4637020.1"/>
    <property type="molecule type" value="Genomic_DNA"/>
</dbReference>
<dbReference type="GO" id="GO:0005525">
    <property type="term" value="F:GTP binding"/>
    <property type="evidence" value="ECO:0007669"/>
    <property type="project" value="UniProtKB-KW"/>
</dbReference>
<dbReference type="InterPro" id="IPR001806">
    <property type="entry name" value="Small_GTPase"/>
</dbReference>
<dbReference type="InterPro" id="IPR005225">
    <property type="entry name" value="Small_GTP-bd"/>
</dbReference>
<proteinExistence type="predicted"/>
<keyword evidence="5" id="KW-1185">Reference proteome</keyword>
<evidence type="ECO:0000313" key="4">
    <source>
        <dbReference type="EMBL" id="KAF4637020.1"/>
    </source>
</evidence>
<evidence type="ECO:0000313" key="5">
    <source>
        <dbReference type="Proteomes" id="UP000566819"/>
    </source>
</evidence>
<dbReference type="GO" id="GO:0003924">
    <property type="term" value="F:GTPase activity"/>
    <property type="evidence" value="ECO:0007669"/>
    <property type="project" value="InterPro"/>
</dbReference>
<name>A0A8H4W9V6_9HELO</name>